<evidence type="ECO:0000313" key="4">
    <source>
        <dbReference type="Proteomes" id="UP000186513"/>
    </source>
</evidence>
<feature type="region of interest" description="Disordered" evidence="2">
    <location>
        <begin position="122"/>
        <end position="142"/>
    </location>
</feature>
<evidence type="ECO:0000256" key="2">
    <source>
        <dbReference type="SAM" id="MobiDB-lite"/>
    </source>
</evidence>
<dbReference type="EMBL" id="FPKR01000011">
    <property type="protein sequence ID" value="SFZ78044.1"/>
    <property type="molecule type" value="Genomic_DNA"/>
</dbReference>
<evidence type="ECO:0000256" key="1">
    <source>
        <dbReference type="ARBA" id="ARBA00044755"/>
    </source>
</evidence>
<accession>A0A1K2HMK4</accession>
<dbReference type="AlphaFoldDB" id="A0A1K2HMK4"/>
<dbReference type="PANTHER" id="PTHR35024">
    <property type="entry name" value="HYPOTHETICAL CYTOSOLIC PROTEIN"/>
    <property type="match status" value="1"/>
</dbReference>
<name>A0A1K2HMK4_9NEIS</name>
<organism evidence="3 4">
    <name type="scientific">Chitinimonas taiwanensis DSM 18899</name>
    <dbReference type="NCBI Taxonomy" id="1121279"/>
    <lineage>
        <taxon>Bacteria</taxon>
        <taxon>Pseudomonadati</taxon>
        <taxon>Pseudomonadota</taxon>
        <taxon>Betaproteobacteria</taxon>
        <taxon>Neisseriales</taxon>
        <taxon>Chitinibacteraceae</taxon>
        <taxon>Chitinimonas</taxon>
    </lineage>
</organism>
<dbReference type="PANTHER" id="PTHR35024:SF4">
    <property type="entry name" value="POLYMER-FORMING CYTOSKELETAL PROTEIN"/>
    <property type="match status" value="1"/>
</dbReference>
<dbReference type="Pfam" id="PF04519">
    <property type="entry name" value="Bactofilin"/>
    <property type="match status" value="1"/>
</dbReference>
<dbReference type="Proteomes" id="UP000186513">
    <property type="component" value="Unassembled WGS sequence"/>
</dbReference>
<sequence length="142" mass="15216">MFGKDKHKATNRIDSLIGLEARIEGHMHFAGGLRIDGEVVGDVTAMDDKPSTLVVSEKARIRGTVRVAHLVLNGTIEGPIHATHYLELQSKCKVVGDVYYNSLEMHPGAVVAGQLIHMGGLDSKPATPPVTKKGAKLETAPE</sequence>
<dbReference type="InterPro" id="IPR007607">
    <property type="entry name" value="BacA/B"/>
</dbReference>
<proteinExistence type="inferred from homology"/>
<dbReference type="OrthoDB" id="8903691at2"/>
<gene>
    <name evidence="3" type="ORF">SAMN02745887_02752</name>
</gene>
<dbReference type="STRING" id="1121279.SAMN02745887_02752"/>
<evidence type="ECO:0000313" key="3">
    <source>
        <dbReference type="EMBL" id="SFZ78044.1"/>
    </source>
</evidence>
<protein>
    <submittedName>
        <fullName evidence="3">Protein CcmA, bactofilin family</fullName>
    </submittedName>
</protein>
<dbReference type="RefSeq" id="WP_072429255.1">
    <property type="nucleotide sequence ID" value="NZ_FPKR01000011.1"/>
</dbReference>
<keyword evidence="4" id="KW-1185">Reference proteome</keyword>
<reference evidence="3 4" key="1">
    <citation type="submission" date="2016-11" db="EMBL/GenBank/DDBJ databases">
        <authorList>
            <person name="Jaros S."/>
            <person name="Januszkiewicz K."/>
            <person name="Wedrychowicz H."/>
        </authorList>
    </citation>
    <scope>NUCLEOTIDE SEQUENCE [LARGE SCALE GENOMIC DNA]</scope>
    <source>
        <strain evidence="3 4">DSM 18899</strain>
    </source>
</reference>
<comment type="similarity">
    <text evidence="1">Belongs to the bactofilin family.</text>
</comment>